<sequence>MNYNQNRKISQITEETLIIGVDIAKHKHVARAQDFRGIDLSKRLVFKSHLDGFQTLIKWGNELMKRHQKSKVIVGMEPTGHYWMTLAYYLKAHDIKVVTVNPMHVKKSKELDDNSPTKNDTKDAKVIAQLIKDGRYSEPTLPEDIYAELRQGIKLYDQLIQDRNAVKAKVHNWLDRYFPEFLTVFKDWEGNAALQVLRMSLLPQDIVVMKDEDILFEIKKVAKRAVGLKRIQRLKSAAKQSVGLTIGSRFAKEELRFLTEQYDDLSERIDRLAKELCEMVLTIPGAKEMSDIKGIGLMTVVGFFAEVGDLSQYDHPRQLLKLAGLNLRKNESGKHKGQTTITKRGRKRLRALLFRVAMPLAATNQAFKSLHEYYRHRTENPLTGKQALVALCSKLIRVLFIIGRRQCAFSEEKMIQDMPHLQNQLQAS</sequence>
<reference evidence="4 5" key="1">
    <citation type="submission" date="2019-11" db="EMBL/GenBank/DDBJ databases">
        <title>Terrilactibacillus tamarindus sp. nov. BCM23-1 isolated from bark of Tamarindus indica.</title>
        <authorList>
            <person name="Kingkaew E."/>
            <person name="Tanasupawat S."/>
        </authorList>
    </citation>
    <scope>NUCLEOTIDE SEQUENCE [LARGE SCALE GENOMIC DNA]</scope>
    <source>
        <strain evidence="4 5">BCM23-1</strain>
    </source>
</reference>
<dbReference type="InterPro" id="IPR047650">
    <property type="entry name" value="Transpos_IS110"/>
</dbReference>
<gene>
    <name evidence="4" type="ORF">GMB86_15245</name>
</gene>
<dbReference type="EMBL" id="WNHB01000045">
    <property type="protein sequence ID" value="MTT33351.1"/>
    <property type="molecule type" value="Genomic_DNA"/>
</dbReference>
<protein>
    <submittedName>
        <fullName evidence="4">IS110 family transposase</fullName>
    </submittedName>
</protein>
<dbReference type="Pfam" id="PF02371">
    <property type="entry name" value="Transposase_20"/>
    <property type="match status" value="1"/>
</dbReference>
<name>A0A6N8CTF0_9BACI</name>
<dbReference type="InterPro" id="IPR003346">
    <property type="entry name" value="Transposase_20"/>
</dbReference>
<evidence type="ECO:0000256" key="1">
    <source>
        <dbReference type="SAM" id="Coils"/>
    </source>
</evidence>
<dbReference type="GO" id="GO:0004803">
    <property type="term" value="F:transposase activity"/>
    <property type="evidence" value="ECO:0007669"/>
    <property type="project" value="InterPro"/>
</dbReference>
<dbReference type="InterPro" id="IPR002525">
    <property type="entry name" value="Transp_IS110-like_N"/>
</dbReference>
<dbReference type="OrthoDB" id="9790935at2"/>
<dbReference type="RefSeq" id="WP_155221389.1">
    <property type="nucleotide sequence ID" value="NZ_WNHB01000045.1"/>
</dbReference>
<dbReference type="Pfam" id="PF01548">
    <property type="entry name" value="DEDD_Tnp_IS110"/>
    <property type="match status" value="1"/>
</dbReference>
<keyword evidence="5" id="KW-1185">Reference proteome</keyword>
<dbReference type="GO" id="GO:0006313">
    <property type="term" value="P:DNA transposition"/>
    <property type="evidence" value="ECO:0007669"/>
    <property type="project" value="InterPro"/>
</dbReference>
<accession>A0A6N8CTF0</accession>
<dbReference type="NCBIfam" id="NF033542">
    <property type="entry name" value="transpos_IS110"/>
    <property type="match status" value="1"/>
</dbReference>
<dbReference type="PANTHER" id="PTHR33055">
    <property type="entry name" value="TRANSPOSASE FOR INSERTION SEQUENCE ELEMENT IS1111A"/>
    <property type="match status" value="1"/>
</dbReference>
<evidence type="ECO:0000313" key="5">
    <source>
        <dbReference type="Proteomes" id="UP000440978"/>
    </source>
</evidence>
<dbReference type="PANTHER" id="PTHR33055:SF13">
    <property type="entry name" value="TRANSPOSASE"/>
    <property type="match status" value="1"/>
</dbReference>
<feature type="domain" description="Transposase IS116/IS110/IS902 C-terminal" evidence="3">
    <location>
        <begin position="289"/>
        <end position="371"/>
    </location>
</feature>
<proteinExistence type="predicted"/>
<keyword evidence="1" id="KW-0175">Coiled coil</keyword>
<dbReference type="AlphaFoldDB" id="A0A6N8CTF0"/>
<evidence type="ECO:0000313" key="4">
    <source>
        <dbReference type="EMBL" id="MTT33351.1"/>
    </source>
</evidence>
<dbReference type="GO" id="GO:0003677">
    <property type="term" value="F:DNA binding"/>
    <property type="evidence" value="ECO:0007669"/>
    <property type="project" value="InterPro"/>
</dbReference>
<comment type="caution">
    <text evidence="4">The sequence shown here is derived from an EMBL/GenBank/DDBJ whole genome shotgun (WGS) entry which is preliminary data.</text>
</comment>
<evidence type="ECO:0000259" key="3">
    <source>
        <dbReference type="Pfam" id="PF02371"/>
    </source>
</evidence>
<feature type="domain" description="Transposase IS110-like N-terminal" evidence="2">
    <location>
        <begin position="19"/>
        <end position="179"/>
    </location>
</feature>
<dbReference type="Proteomes" id="UP000440978">
    <property type="component" value="Unassembled WGS sequence"/>
</dbReference>
<organism evidence="4 5">
    <name type="scientific">Terrilactibacillus tamarindi</name>
    <dbReference type="NCBI Taxonomy" id="2599694"/>
    <lineage>
        <taxon>Bacteria</taxon>
        <taxon>Bacillati</taxon>
        <taxon>Bacillota</taxon>
        <taxon>Bacilli</taxon>
        <taxon>Bacillales</taxon>
        <taxon>Bacillaceae</taxon>
        <taxon>Terrilactibacillus</taxon>
    </lineage>
</organism>
<evidence type="ECO:0000259" key="2">
    <source>
        <dbReference type="Pfam" id="PF01548"/>
    </source>
</evidence>
<feature type="coiled-coil region" evidence="1">
    <location>
        <begin position="248"/>
        <end position="275"/>
    </location>
</feature>